<dbReference type="Proteomes" id="UP000078397">
    <property type="component" value="Unassembled WGS sequence"/>
</dbReference>
<proteinExistence type="predicted"/>
<feature type="compositionally biased region" description="Polar residues" evidence="1">
    <location>
        <begin position="289"/>
        <end position="298"/>
    </location>
</feature>
<protein>
    <submittedName>
        <fullName evidence="2">Uncharacterized protein</fullName>
    </submittedName>
</protein>
<dbReference type="OrthoDB" id="2562743at2759"/>
<dbReference type="KEGG" id="pchm:VFPPC_06524"/>
<gene>
    <name evidence="2" type="ORF">VFPPC_06524</name>
</gene>
<name>A0A179FJE9_METCM</name>
<dbReference type="GeneID" id="28849539"/>
<dbReference type="PANTHER" id="PTHR21974">
    <property type="entry name" value="RE15880P"/>
    <property type="match status" value="1"/>
</dbReference>
<keyword evidence="3" id="KW-1185">Reference proteome</keyword>
<dbReference type="RefSeq" id="XP_018142742.1">
    <property type="nucleotide sequence ID" value="XM_018285545.1"/>
</dbReference>
<comment type="caution">
    <text evidence="2">The sequence shown here is derived from an EMBL/GenBank/DDBJ whole genome shotgun (WGS) entry which is preliminary data.</text>
</comment>
<accession>A0A179FJE9</accession>
<dbReference type="EMBL" id="LSBJ02000005">
    <property type="protein sequence ID" value="OAQ65428.1"/>
    <property type="molecule type" value="Genomic_DNA"/>
</dbReference>
<sequence>MTGHAFAMNDRKHGLQPEPMSTSIMMPPSASMGGIETLPLRQDRMSEQMVREAIELSASTNTELLVELAATADAPGRLNNLETQLSHTELRVAQLNVELDNIATHANRQLQSHRSYRDSAARRLAYIILRKKNVFDKQAADEEKAYHVVLKKRFEVERQLEQIKANQEAVVDDIQVIKELADRHGKAHELIDELYASIFNDHTPGHPDEDKQEAKYKVAERHHTEAMERLRAIVLTANTVRPASKKLKNAIIFQELASKESHSTLCSLRLVKTYMGQSALYIPTRPESSRQSNEQAPSVSDHESLAAEERFYAIIDSAKSISQQDIKSKDQAIQVADSTGSMLKQALVCHEAYMKQMIASRDGLRAVVRGTARSLEDERQALHQIRQRAFEITVGFGAAAPAYHECCDRAASFEEESNQLCEVS</sequence>
<feature type="region of interest" description="Disordered" evidence="1">
    <location>
        <begin position="283"/>
        <end position="302"/>
    </location>
</feature>
<dbReference type="PANTHER" id="PTHR21974:SF2">
    <property type="entry name" value="RE15880P"/>
    <property type="match status" value="1"/>
</dbReference>
<dbReference type="STRING" id="1380566.A0A179FJE9"/>
<evidence type="ECO:0000256" key="1">
    <source>
        <dbReference type="SAM" id="MobiDB-lite"/>
    </source>
</evidence>
<organism evidence="2 3">
    <name type="scientific">Pochonia chlamydosporia 170</name>
    <dbReference type="NCBI Taxonomy" id="1380566"/>
    <lineage>
        <taxon>Eukaryota</taxon>
        <taxon>Fungi</taxon>
        <taxon>Dikarya</taxon>
        <taxon>Ascomycota</taxon>
        <taxon>Pezizomycotina</taxon>
        <taxon>Sordariomycetes</taxon>
        <taxon>Hypocreomycetidae</taxon>
        <taxon>Hypocreales</taxon>
        <taxon>Clavicipitaceae</taxon>
        <taxon>Pochonia</taxon>
    </lineage>
</organism>
<reference evidence="2 3" key="1">
    <citation type="journal article" date="2016" name="PLoS Pathog.">
        <title>Biosynthesis of antibiotic leucinostatins in bio-control fungus Purpureocillium lilacinum and their inhibition on phytophthora revealed by genome mining.</title>
        <authorList>
            <person name="Wang G."/>
            <person name="Liu Z."/>
            <person name="Lin R."/>
            <person name="Li E."/>
            <person name="Mao Z."/>
            <person name="Ling J."/>
            <person name="Yang Y."/>
            <person name="Yin W.B."/>
            <person name="Xie B."/>
        </authorList>
    </citation>
    <scope>NUCLEOTIDE SEQUENCE [LARGE SCALE GENOMIC DNA]</scope>
    <source>
        <strain evidence="2">170</strain>
    </source>
</reference>
<dbReference type="AlphaFoldDB" id="A0A179FJE9"/>
<evidence type="ECO:0000313" key="3">
    <source>
        <dbReference type="Proteomes" id="UP000078397"/>
    </source>
</evidence>
<evidence type="ECO:0000313" key="2">
    <source>
        <dbReference type="EMBL" id="OAQ65428.1"/>
    </source>
</evidence>